<evidence type="ECO:0000313" key="3">
    <source>
        <dbReference type="Proteomes" id="UP000054624"/>
    </source>
</evidence>
<accession>A0A157Z257</accession>
<evidence type="ECO:0000313" key="2">
    <source>
        <dbReference type="EMBL" id="SAK39594.1"/>
    </source>
</evidence>
<name>A0A157Z257_9BURK</name>
<dbReference type="AlphaFoldDB" id="A0A157Z257"/>
<reference evidence="3" key="1">
    <citation type="submission" date="2016-01" db="EMBL/GenBank/DDBJ databases">
        <authorList>
            <person name="Peeters Charlotte."/>
        </authorList>
    </citation>
    <scope>NUCLEOTIDE SEQUENCE [LARGE SCALE GENOMIC DNA]</scope>
</reference>
<keyword evidence="3" id="KW-1185">Reference proteome</keyword>
<sequence>MRRVNPFASLNGLSLTVPNRAPTLAALLVLASADLVDAVKRETGSEVSEVLPDNEREHPATSQPVLPPQR</sequence>
<protein>
    <submittedName>
        <fullName evidence="2">Uncharacterized protein</fullName>
    </submittedName>
</protein>
<evidence type="ECO:0000256" key="1">
    <source>
        <dbReference type="SAM" id="MobiDB-lite"/>
    </source>
</evidence>
<organism evidence="2 3">
    <name type="scientific">Caballeronia temeraria</name>
    <dbReference type="NCBI Taxonomy" id="1777137"/>
    <lineage>
        <taxon>Bacteria</taxon>
        <taxon>Pseudomonadati</taxon>
        <taxon>Pseudomonadota</taxon>
        <taxon>Betaproteobacteria</taxon>
        <taxon>Burkholderiales</taxon>
        <taxon>Burkholderiaceae</taxon>
        <taxon>Caballeronia</taxon>
    </lineage>
</organism>
<proteinExistence type="predicted"/>
<gene>
    <name evidence="2" type="ORF">AWB76_00086</name>
</gene>
<dbReference type="Proteomes" id="UP000054624">
    <property type="component" value="Unassembled WGS sequence"/>
</dbReference>
<feature type="region of interest" description="Disordered" evidence="1">
    <location>
        <begin position="42"/>
        <end position="70"/>
    </location>
</feature>
<dbReference type="STRING" id="1777137.AWB76_00086"/>
<dbReference type="EMBL" id="FCOI02000001">
    <property type="protein sequence ID" value="SAK39594.1"/>
    <property type="molecule type" value="Genomic_DNA"/>
</dbReference>